<feature type="compositionally biased region" description="Basic and acidic residues" evidence="12">
    <location>
        <begin position="193"/>
        <end position="205"/>
    </location>
</feature>
<dbReference type="SMART" id="SM00355">
    <property type="entry name" value="ZnF_C2H2"/>
    <property type="match status" value="10"/>
</dbReference>
<evidence type="ECO:0000259" key="14">
    <source>
        <dbReference type="PROSITE" id="PS50157"/>
    </source>
</evidence>
<feature type="region of interest" description="Disordered" evidence="12">
    <location>
        <begin position="630"/>
        <end position="672"/>
    </location>
</feature>
<evidence type="ECO:0000256" key="9">
    <source>
        <dbReference type="ARBA" id="ARBA00023163"/>
    </source>
</evidence>
<keyword evidence="5 11" id="KW-0863">Zinc-finger</keyword>
<feature type="domain" description="BTB" evidence="13">
    <location>
        <begin position="41"/>
        <end position="109"/>
    </location>
</feature>
<dbReference type="Gene3D" id="3.30.160.60">
    <property type="entry name" value="Classic Zinc Finger"/>
    <property type="match status" value="9"/>
</dbReference>
<name>A0A8C9RF55_SCLFO</name>
<evidence type="ECO:0000256" key="6">
    <source>
        <dbReference type="ARBA" id="ARBA00022833"/>
    </source>
</evidence>
<feature type="domain" description="C2H2-type" evidence="14">
    <location>
        <begin position="505"/>
        <end position="532"/>
    </location>
</feature>
<dbReference type="SUPFAM" id="SSF54695">
    <property type="entry name" value="POZ domain"/>
    <property type="match status" value="1"/>
</dbReference>
<dbReference type="Gene3D" id="3.30.710.10">
    <property type="entry name" value="Potassium Channel Kv1.1, Chain A"/>
    <property type="match status" value="1"/>
</dbReference>
<dbReference type="FunFam" id="3.30.160.60:FF:002343">
    <property type="entry name" value="Zinc finger protein 33A"/>
    <property type="match status" value="1"/>
</dbReference>
<keyword evidence="9" id="KW-0804">Transcription</keyword>
<dbReference type="GeneTree" id="ENSGT00870000136554"/>
<dbReference type="FunFam" id="3.30.160.60:FF:000709">
    <property type="entry name" value="GDNF-inducible zinc finger protein 1"/>
    <property type="match status" value="1"/>
</dbReference>
<dbReference type="GO" id="GO:0005634">
    <property type="term" value="C:nucleus"/>
    <property type="evidence" value="ECO:0007669"/>
    <property type="project" value="UniProtKB-SubCell"/>
</dbReference>
<feature type="compositionally biased region" description="Low complexity" evidence="12">
    <location>
        <begin position="830"/>
        <end position="849"/>
    </location>
</feature>
<dbReference type="InterPro" id="IPR011333">
    <property type="entry name" value="SKP1/BTB/POZ_sf"/>
</dbReference>
<evidence type="ECO:0000256" key="10">
    <source>
        <dbReference type="ARBA" id="ARBA00023242"/>
    </source>
</evidence>
<evidence type="ECO:0000256" key="11">
    <source>
        <dbReference type="PROSITE-ProRule" id="PRU00042"/>
    </source>
</evidence>
<keyword evidence="4" id="KW-0677">Repeat</keyword>
<evidence type="ECO:0000256" key="1">
    <source>
        <dbReference type="ARBA" id="ARBA00004123"/>
    </source>
</evidence>
<dbReference type="FunFam" id="3.30.160.60:FF:000912">
    <property type="entry name" value="Zinc finger protein 660"/>
    <property type="match status" value="1"/>
</dbReference>
<protein>
    <submittedName>
        <fullName evidence="15">GDNF inducible zinc finger protein 1</fullName>
    </submittedName>
</protein>
<keyword evidence="16" id="KW-1185">Reference proteome</keyword>
<feature type="domain" description="C2H2-type" evidence="14">
    <location>
        <begin position="533"/>
        <end position="560"/>
    </location>
</feature>
<comment type="subcellular location">
    <subcellularLocation>
        <location evidence="1">Nucleus</location>
    </subcellularLocation>
</comment>
<dbReference type="GO" id="GO:0000978">
    <property type="term" value="F:RNA polymerase II cis-regulatory region sequence-specific DNA binding"/>
    <property type="evidence" value="ECO:0007669"/>
    <property type="project" value="TreeGrafter"/>
</dbReference>
<organism evidence="15 16">
    <name type="scientific">Scleropages formosus</name>
    <name type="common">Asian bonytongue</name>
    <name type="synonym">Osteoglossum formosum</name>
    <dbReference type="NCBI Taxonomy" id="113540"/>
    <lineage>
        <taxon>Eukaryota</taxon>
        <taxon>Metazoa</taxon>
        <taxon>Chordata</taxon>
        <taxon>Craniata</taxon>
        <taxon>Vertebrata</taxon>
        <taxon>Euteleostomi</taxon>
        <taxon>Actinopterygii</taxon>
        <taxon>Neopterygii</taxon>
        <taxon>Teleostei</taxon>
        <taxon>Osteoglossocephala</taxon>
        <taxon>Osteoglossomorpha</taxon>
        <taxon>Osteoglossiformes</taxon>
        <taxon>Osteoglossidae</taxon>
        <taxon>Scleropages</taxon>
    </lineage>
</organism>
<evidence type="ECO:0000313" key="15">
    <source>
        <dbReference type="Ensembl" id="ENSSFOP00015013370.2"/>
    </source>
</evidence>
<keyword evidence="10" id="KW-0539">Nucleus</keyword>
<dbReference type="InterPro" id="IPR000210">
    <property type="entry name" value="BTB/POZ_dom"/>
</dbReference>
<keyword evidence="3" id="KW-0479">Metal-binding</keyword>
<feature type="domain" description="C2H2-type" evidence="14">
    <location>
        <begin position="589"/>
        <end position="616"/>
    </location>
</feature>
<feature type="domain" description="C2H2-type" evidence="14">
    <location>
        <begin position="421"/>
        <end position="448"/>
    </location>
</feature>
<feature type="compositionally biased region" description="Basic and acidic residues" evidence="12">
    <location>
        <begin position="257"/>
        <end position="282"/>
    </location>
</feature>
<dbReference type="PROSITE" id="PS50157">
    <property type="entry name" value="ZINC_FINGER_C2H2_2"/>
    <property type="match status" value="10"/>
</dbReference>
<dbReference type="SUPFAM" id="SSF57667">
    <property type="entry name" value="beta-beta-alpha zinc fingers"/>
    <property type="match status" value="5"/>
</dbReference>
<dbReference type="AlphaFoldDB" id="A0A8C9RF55"/>
<dbReference type="FunFam" id="3.30.160.60:FF:000322">
    <property type="entry name" value="GDNF-inducible zinc finger protein 1"/>
    <property type="match status" value="1"/>
</dbReference>
<evidence type="ECO:0000256" key="5">
    <source>
        <dbReference type="ARBA" id="ARBA00022771"/>
    </source>
</evidence>
<dbReference type="Pfam" id="PF00651">
    <property type="entry name" value="BTB"/>
    <property type="match status" value="1"/>
</dbReference>
<sequence>MGFLFPNSPAMSDSAVELSSELYHGHLLRQMHHFREMGSLCDITIQVHFQGELKEFKAHQVVLAASSGYFRKLLLEKDQPVKLFLDTVPSTDFASFLEFVYTARLKFEKVRTWNILEVAKMLECQDLIEACVKLTESEVPEGDNGGVTKTDILSQDMESNQNSQTNKPEDIQLEGDGSQNMPIKSPNVIEKSLSPDRAGKKKEINSEVQTRRLSNRLAGRKVFVDIPKRKRITKVKDIQKTCQTSPTTDALGQMQNEELHQSEVGSKWDPERGDVSEKKTTEDSVDTTDTDDQEASEEDPNDLDFQNNEEEEEDSTRSPSKGRKKKRIGQFKCDECLRSFHYEKSYLKHIKVSHGVLSEVVYRCNVCQHTFANRCNLKIHERHVHSEERQFSCEVCSKAFKRKKDVKRHTLQVHEGGSDRHFCQVCGKALSSKTALILHERTHTGDRPYECTDCGAKFSQSSALKTHRRTHTGEKPFSCDQCDARFTQNHMLAYHKRCHTGEKPYMCESCGKSFASKEYLKHHARTHSGFKPYKCQICDRAFAQRNSLHQHMKTHTGERPYNCNECGKQFTQLNALQRHHRIHTGEKPYMCVLCNRTFTDKSTIRRHTMTHDKDTPWRNYIVVLKGNMESGSKRMKQGHAAEKNEKSVAQGSANTEERSPEKGPVEETATVKAEPINVSGDWSTTGHSAIALVSHAALGSFTVIQTEVHGPQLEPVVNADPMSHPVTVSIPLPVSLSVPVSAPPLSVPVSVPLSVCTPVPTEMCVTVQSSELELEPEAELELEQVPEPVAEPQSESGPEPVLEPYQTSSMDTVSIPAVDSHLGATEDISVENMSVEMEVSSENVTDATV</sequence>
<feature type="compositionally biased region" description="Polar residues" evidence="12">
    <location>
        <begin position="157"/>
        <end position="166"/>
    </location>
</feature>
<keyword evidence="7" id="KW-0805">Transcription regulation</keyword>
<accession>A0A8C9RF55</accession>
<evidence type="ECO:0000256" key="12">
    <source>
        <dbReference type="SAM" id="MobiDB-lite"/>
    </source>
</evidence>
<keyword evidence="8" id="KW-0238">DNA-binding</keyword>
<evidence type="ECO:0000256" key="2">
    <source>
        <dbReference type="ARBA" id="ARBA00006991"/>
    </source>
</evidence>
<proteinExistence type="inferred from homology"/>
<feature type="domain" description="C2H2-type" evidence="14">
    <location>
        <begin position="449"/>
        <end position="476"/>
    </location>
</feature>
<feature type="compositionally biased region" description="Basic and acidic residues" evidence="12">
    <location>
        <begin position="655"/>
        <end position="665"/>
    </location>
</feature>
<feature type="region of interest" description="Disordered" evidence="12">
    <location>
        <begin position="237"/>
        <end position="324"/>
    </location>
</feature>
<dbReference type="PROSITE" id="PS50097">
    <property type="entry name" value="BTB"/>
    <property type="match status" value="1"/>
</dbReference>
<feature type="region of interest" description="Disordered" evidence="12">
    <location>
        <begin position="787"/>
        <end position="849"/>
    </location>
</feature>
<dbReference type="FunFam" id="3.30.160.60:FF:001818">
    <property type="entry name" value="GDNF-inducible zinc finger protein 1 isoform X1"/>
    <property type="match status" value="1"/>
</dbReference>
<dbReference type="PANTHER" id="PTHR23226">
    <property type="entry name" value="ZINC FINGER AND SCAN DOMAIN-CONTAINING"/>
    <property type="match status" value="1"/>
</dbReference>
<feature type="compositionally biased region" description="Acidic residues" evidence="12">
    <location>
        <begin position="283"/>
        <end position="314"/>
    </location>
</feature>
<dbReference type="PROSITE" id="PS00028">
    <property type="entry name" value="ZINC_FINGER_C2H2_1"/>
    <property type="match status" value="10"/>
</dbReference>
<feature type="domain" description="C2H2-type" evidence="14">
    <location>
        <begin position="362"/>
        <end position="390"/>
    </location>
</feature>
<feature type="domain" description="C2H2-type" evidence="14">
    <location>
        <begin position="477"/>
        <end position="504"/>
    </location>
</feature>
<dbReference type="PANTHER" id="PTHR23226:SF416">
    <property type="entry name" value="FI01424P"/>
    <property type="match status" value="1"/>
</dbReference>
<reference evidence="15" key="2">
    <citation type="submission" date="2025-08" db="UniProtKB">
        <authorList>
            <consortium name="Ensembl"/>
        </authorList>
    </citation>
    <scope>IDENTIFICATION</scope>
</reference>
<dbReference type="Ensembl" id="ENSSFOT00015013537.2">
    <property type="protein sequence ID" value="ENSSFOP00015013370.2"/>
    <property type="gene ID" value="ENSSFOG00015008631.2"/>
</dbReference>
<reference evidence="15 16" key="1">
    <citation type="submission" date="2019-04" db="EMBL/GenBank/DDBJ databases">
        <authorList>
            <consortium name="Wellcome Sanger Institute Data Sharing"/>
        </authorList>
    </citation>
    <scope>NUCLEOTIDE SEQUENCE [LARGE SCALE GENOMIC DNA]</scope>
</reference>
<feature type="domain" description="C2H2-type" evidence="14">
    <location>
        <begin position="331"/>
        <end position="354"/>
    </location>
</feature>
<dbReference type="GO" id="GO:0000122">
    <property type="term" value="P:negative regulation of transcription by RNA polymerase II"/>
    <property type="evidence" value="ECO:0007669"/>
    <property type="project" value="UniProtKB-ARBA"/>
</dbReference>
<comment type="similarity">
    <text evidence="2">Belongs to the krueppel C2H2-type zinc-finger protein family.</text>
</comment>
<evidence type="ECO:0000256" key="4">
    <source>
        <dbReference type="ARBA" id="ARBA00022737"/>
    </source>
</evidence>
<feature type="compositionally biased region" description="Polar residues" evidence="12">
    <location>
        <begin position="240"/>
        <end position="256"/>
    </location>
</feature>
<dbReference type="Pfam" id="PF00096">
    <property type="entry name" value="zf-C2H2"/>
    <property type="match status" value="7"/>
</dbReference>
<dbReference type="GO" id="GO:0008270">
    <property type="term" value="F:zinc ion binding"/>
    <property type="evidence" value="ECO:0007669"/>
    <property type="project" value="UniProtKB-KW"/>
</dbReference>
<dbReference type="InterPro" id="IPR013087">
    <property type="entry name" value="Znf_C2H2_type"/>
</dbReference>
<dbReference type="Proteomes" id="UP000694397">
    <property type="component" value="Chromosome 1"/>
</dbReference>
<feature type="compositionally biased region" description="Low complexity" evidence="12">
    <location>
        <begin position="787"/>
        <end position="796"/>
    </location>
</feature>
<dbReference type="InterPro" id="IPR036236">
    <property type="entry name" value="Znf_C2H2_sf"/>
</dbReference>
<feature type="domain" description="C2H2-type" evidence="14">
    <location>
        <begin position="561"/>
        <end position="588"/>
    </location>
</feature>
<feature type="region of interest" description="Disordered" evidence="12">
    <location>
        <begin position="157"/>
        <end position="206"/>
    </location>
</feature>
<dbReference type="GO" id="GO:0000981">
    <property type="term" value="F:DNA-binding transcription factor activity, RNA polymerase II-specific"/>
    <property type="evidence" value="ECO:0007669"/>
    <property type="project" value="TreeGrafter"/>
</dbReference>
<evidence type="ECO:0000259" key="13">
    <source>
        <dbReference type="PROSITE" id="PS50097"/>
    </source>
</evidence>
<feature type="domain" description="C2H2-type" evidence="14">
    <location>
        <begin position="391"/>
        <end position="419"/>
    </location>
</feature>
<dbReference type="OrthoDB" id="6425912at2759"/>
<dbReference type="FunFam" id="3.30.160.60:FF:000358">
    <property type="entry name" value="zinc finger protein 24"/>
    <property type="match status" value="1"/>
</dbReference>
<evidence type="ECO:0000313" key="16">
    <source>
        <dbReference type="Proteomes" id="UP000694397"/>
    </source>
</evidence>
<evidence type="ECO:0000256" key="8">
    <source>
        <dbReference type="ARBA" id="ARBA00023125"/>
    </source>
</evidence>
<dbReference type="FunFam" id="3.30.160.60:FF:000557">
    <property type="entry name" value="zinc finger and SCAN domain-containing protein 29"/>
    <property type="match status" value="1"/>
</dbReference>
<dbReference type="SMART" id="SM00225">
    <property type="entry name" value="BTB"/>
    <property type="match status" value="1"/>
</dbReference>
<evidence type="ECO:0000256" key="7">
    <source>
        <dbReference type="ARBA" id="ARBA00023015"/>
    </source>
</evidence>
<reference evidence="15" key="3">
    <citation type="submission" date="2025-09" db="UniProtKB">
        <authorList>
            <consortium name="Ensembl"/>
        </authorList>
    </citation>
    <scope>IDENTIFICATION</scope>
</reference>
<evidence type="ECO:0000256" key="3">
    <source>
        <dbReference type="ARBA" id="ARBA00022723"/>
    </source>
</evidence>
<gene>
    <name evidence="15" type="primary">GZF1</name>
</gene>
<keyword evidence="6" id="KW-0862">Zinc</keyword>